<comment type="caution">
    <text evidence="2">The sequence shown here is derived from an EMBL/GenBank/DDBJ whole genome shotgun (WGS) entry which is preliminary data.</text>
</comment>
<protein>
    <submittedName>
        <fullName evidence="2">Pr6Pr family membrane protein</fullName>
    </submittedName>
</protein>
<organism evidence="2 3">
    <name type="scientific">Oceanirhabdus seepicola</name>
    <dbReference type="NCBI Taxonomy" id="2828781"/>
    <lineage>
        <taxon>Bacteria</taxon>
        <taxon>Bacillati</taxon>
        <taxon>Bacillota</taxon>
        <taxon>Clostridia</taxon>
        <taxon>Eubacteriales</taxon>
        <taxon>Clostridiaceae</taxon>
        <taxon>Oceanirhabdus</taxon>
    </lineage>
</organism>
<dbReference type="RefSeq" id="WP_250859820.1">
    <property type="nucleotide sequence ID" value="NZ_JAGSOJ010000002.1"/>
</dbReference>
<keyword evidence="1" id="KW-0472">Membrane</keyword>
<feature type="transmembrane region" description="Helical" evidence="1">
    <location>
        <begin position="113"/>
        <end position="136"/>
    </location>
</feature>
<keyword evidence="3" id="KW-1185">Reference proteome</keyword>
<reference evidence="2" key="1">
    <citation type="journal article" date="2021" name="mSystems">
        <title>Bacteria and Archaea Synergistically Convert Glycine Betaine to Biogenic Methane in the Formosa Cold Seep of the South China Sea.</title>
        <authorList>
            <person name="Li L."/>
            <person name="Zhang W."/>
            <person name="Zhang S."/>
            <person name="Song L."/>
            <person name="Sun Q."/>
            <person name="Zhang H."/>
            <person name="Xiang H."/>
            <person name="Dong X."/>
        </authorList>
    </citation>
    <scope>NUCLEOTIDE SEQUENCE</scope>
    <source>
        <strain evidence="2">ZWT</strain>
    </source>
</reference>
<keyword evidence="1" id="KW-1133">Transmembrane helix</keyword>
<keyword evidence="1" id="KW-0812">Transmembrane</keyword>
<feature type="transmembrane region" description="Helical" evidence="1">
    <location>
        <begin position="82"/>
        <end position="101"/>
    </location>
</feature>
<proteinExistence type="predicted"/>
<feature type="transmembrane region" description="Helical" evidence="1">
    <location>
        <begin position="188"/>
        <end position="206"/>
    </location>
</feature>
<evidence type="ECO:0000313" key="2">
    <source>
        <dbReference type="EMBL" id="MCM1990728.1"/>
    </source>
</evidence>
<evidence type="ECO:0000313" key="3">
    <source>
        <dbReference type="Proteomes" id="UP001056429"/>
    </source>
</evidence>
<dbReference type="InterPro" id="IPR049713">
    <property type="entry name" value="Pr6Pr-like"/>
</dbReference>
<gene>
    <name evidence="2" type="ORF">KDK92_13435</name>
</gene>
<name>A0A9J6P516_9CLOT</name>
<feature type="transmembrane region" description="Helical" evidence="1">
    <location>
        <begin position="148"/>
        <end position="168"/>
    </location>
</feature>
<feature type="transmembrane region" description="Helical" evidence="1">
    <location>
        <begin position="12"/>
        <end position="32"/>
    </location>
</feature>
<sequence>MKKEKLLGVYRLMIVLVGWFGIMGSFTMKIITRAQGESAAMALLDSISHYTIQTNLLVLIWITCALMYWIKKGKVKTDNSVLKTGITMYITFTFVIYALMLQGLWSPTGIKSVLAFITHYITPVAFIIDWLACELINGKQTKKNYKNAVKWLIYPSCYVIYVMIYGKITGKYMYPFLHVPSIGYSGVFMRVFILSILFFLMGMFYIKCNSIIQGRKSRILKSKNNEISR</sequence>
<evidence type="ECO:0000256" key="1">
    <source>
        <dbReference type="SAM" id="Phobius"/>
    </source>
</evidence>
<dbReference type="EMBL" id="JAGSOJ010000002">
    <property type="protein sequence ID" value="MCM1990728.1"/>
    <property type="molecule type" value="Genomic_DNA"/>
</dbReference>
<dbReference type="NCBIfam" id="NF038065">
    <property type="entry name" value="Pr6Pr"/>
    <property type="match status" value="1"/>
</dbReference>
<feature type="transmembrane region" description="Helical" evidence="1">
    <location>
        <begin position="52"/>
        <end position="70"/>
    </location>
</feature>
<dbReference type="Proteomes" id="UP001056429">
    <property type="component" value="Unassembled WGS sequence"/>
</dbReference>
<accession>A0A9J6P516</accession>
<dbReference type="AlphaFoldDB" id="A0A9J6P516"/>
<reference evidence="2" key="2">
    <citation type="submission" date="2021-04" db="EMBL/GenBank/DDBJ databases">
        <authorList>
            <person name="Dong X."/>
        </authorList>
    </citation>
    <scope>NUCLEOTIDE SEQUENCE</scope>
    <source>
        <strain evidence="2">ZWT</strain>
    </source>
</reference>